<dbReference type="NCBIfam" id="TIGR00214">
    <property type="entry name" value="lipB"/>
    <property type="match status" value="1"/>
</dbReference>
<name>A0A1T4LCI1_9BACT</name>
<protein>
    <recommendedName>
        <fullName evidence="6 7">Octanoyltransferase</fullName>
        <ecNumber evidence="6 7">2.3.1.181</ecNumber>
    </recommendedName>
    <alternativeName>
        <fullName evidence="6">Lipoate-protein ligase B</fullName>
    </alternativeName>
    <alternativeName>
        <fullName evidence="6">Lipoyl/octanoyl transferase</fullName>
    </alternativeName>
    <alternativeName>
        <fullName evidence="6">Octanoyl-[acyl-carrier-protein]-protein N-octanoyltransferase</fullName>
    </alternativeName>
</protein>
<dbReference type="NCBIfam" id="NF010925">
    <property type="entry name" value="PRK14345.1"/>
    <property type="match status" value="1"/>
</dbReference>
<evidence type="ECO:0000256" key="4">
    <source>
        <dbReference type="ARBA" id="ARBA00023315"/>
    </source>
</evidence>
<dbReference type="PROSITE" id="PS51733">
    <property type="entry name" value="BPL_LPL_CATALYTIC"/>
    <property type="match status" value="1"/>
</dbReference>
<comment type="subcellular location">
    <subcellularLocation>
        <location evidence="6">Cytoplasm</location>
    </subcellularLocation>
</comment>
<feature type="binding site" evidence="6 9">
    <location>
        <begin position="174"/>
        <end position="176"/>
    </location>
    <ligand>
        <name>substrate</name>
    </ligand>
</feature>
<feature type="binding site" evidence="6 9">
    <location>
        <begin position="88"/>
        <end position="95"/>
    </location>
    <ligand>
        <name>substrate</name>
    </ligand>
</feature>
<keyword evidence="13" id="KW-1185">Reference proteome</keyword>
<dbReference type="Proteomes" id="UP000190367">
    <property type="component" value="Unassembled WGS sequence"/>
</dbReference>
<dbReference type="GO" id="GO:0033819">
    <property type="term" value="F:lipoyl(octanoyl) transferase activity"/>
    <property type="evidence" value="ECO:0007669"/>
    <property type="project" value="UniProtKB-EC"/>
</dbReference>
<dbReference type="AlphaFoldDB" id="A0A1T4LCI1"/>
<feature type="active site" description="Acyl-thioester intermediate" evidence="6 8">
    <location>
        <position position="192"/>
    </location>
</feature>
<dbReference type="PIRSF" id="PIRSF016262">
    <property type="entry name" value="LPLase"/>
    <property type="match status" value="1"/>
</dbReference>
<comment type="pathway">
    <text evidence="1 6 7">Protein modification; protein lipoylation via endogenous pathway; protein N(6)-(lipoyl)lysine from octanoyl-[acyl-carrier-protein]: step 1/2.</text>
</comment>
<keyword evidence="2 6" id="KW-0963">Cytoplasm</keyword>
<dbReference type="InterPro" id="IPR004143">
    <property type="entry name" value="BPL_LPL_catalytic"/>
</dbReference>
<evidence type="ECO:0000256" key="8">
    <source>
        <dbReference type="PIRSR" id="PIRSR016262-1"/>
    </source>
</evidence>
<evidence type="ECO:0000313" key="12">
    <source>
        <dbReference type="EMBL" id="SJZ52502.1"/>
    </source>
</evidence>
<dbReference type="UniPathway" id="UPA00538">
    <property type="reaction ID" value="UER00592"/>
</dbReference>
<dbReference type="EMBL" id="FUWZ01000001">
    <property type="protein sequence ID" value="SJZ52502.1"/>
    <property type="molecule type" value="Genomic_DNA"/>
</dbReference>
<comment type="similarity">
    <text evidence="6 7">Belongs to the LipB family.</text>
</comment>
<dbReference type="FunFam" id="3.30.930.10:FF:000035">
    <property type="entry name" value="Putative lipoyltransferase 2, mitochondrial"/>
    <property type="match status" value="1"/>
</dbReference>
<dbReference type="HAMAP" id="MF_00013">
    <property type="entry name" value="LipB"/>
    <property type="match status" value="1"/>
</dbReference>
<comment type="catalytic activity">
    <reaction evidence="6 7">
        <text>octanoyl-[ACP] + L-lysyl-[protein] = N(6)-octanoyl-L-lysyl-[protein] + holo-[ACP] + H(+)</text>
        <dbReference type="Rhea" id="RHEA:17665"/>
        <dbReference type="Rhea" id="RHEA-COMP:9636"/>
        <dbReference type="Rhea" id="RHEA-COMP:9685"/>
        <dbReference type="Rhea" id="RHEA-COMP:9752"/>
        <dbReference type="Rhea" id="RHEA-COMP:9928"/>
        <dbReference type="ChEBI" id="CHEBI:15378"/>
        <dbReference type="ChEBI" id="CHEBI:29969"/>
        <dbReference type="ChEBI" id="CHEBI:64479"/>
        <dbReference type="ChEBI" id="CHEBI:78463"/>
        <dbReference type="ChEBI" id="CHEBI:78809"/>
        <dbReference type="EC" id="2.3.1.181"/>
    </reaction>
</comment>
<evidence type="ECO:0000256" key="1">
    <source>
        <dbReference type="ARBA" id="ARBA00004821"/>
    </source>
</evidence>
<dbReference type="RefSeq" id="WP_078667258.1">
    <property type="nucleotide sequence ID" value="NZ_FUWZ01000001.1"/>
</dbReference>
<evidence type="ECO:0000256" key="5">
    <source>
        <dbReference type="ARBA" id="ARBA00024732"/>
    </source>
</evidence>
<evidence type="ECO:0000256" key="10">
    <source>
        <dbReference type="PIRSR" id="PIRSR016262-3"/>
    </source>
</evidence>
<dbReference type="GO" id="GO:0005737">
    <property type="term" value="C:cytoplasm"/>
    <property type="evidence" value="ECO:0007669"/>
    <property type="project" value="UniProtKB-SubCell"/>
</dbReference>
<feature type="binding site" evidence="6 9">
    <location>
        <begin position="161"/>
        <end position="163"/>
    </location>
    <ligand>
        <name>substrate</name>
    </ligand>
</feature>
<accession>A0A1T4LCI1</accession>
<dbReference type="InterPro" id="IPR000544">
    <property type="entry name" value="Octanoyltransferase"/>
</dbReference>
<proteinExistence type="inferred from homology"/>
<reference evidence="13" key="1">
    <citation type="submission" date="2017-02" db="EMBL/GenBank/DDBJ databases">
        <authorList>
            <person name="Varghese N."/>
            <person name="Submissions S."/>
        </authorList>
    </citation>
    <scope>NUCLEOTIDE SEQUENCE [LARGE SCALE GENOMIC DNA]</scope>
    <source>
        <strain evidence="13">DSM 22224</strain>
    </source>
</reference>
<dbReference type="STRING" id="634771.SAMN04488128_101586"/>
<evidence type="ECO:0000256" key="6">
    <source>
        <dbReference type="HAMAP-Rule" id="MF_00013"/>
    </source>
</evidence>
<dbReference type="EC" id="2.3.1.181" evidence="6 7"/>
<keyword evidence="3 6" id="KW-0808">Transferase</keyword>
<dbReference type="PANTHER" id="PTHR10993:SF12">
    <property type="entry name" value="OCTANOYLTRANSFERASE"/>
    <property type="match status" value="1"/>
</dbReference>
<dbReference type="SUPFAM" id="SSF55681">
    <property type="entry name" value="Class II aaRS and biotin synthetases"/>
    <property type="match status" value="1"/>
</dbReference>
<dbReference type="PANTHER" id="PTHR10993">
    <property type="entry name" value="OCTANOYLTRANSFERASE"/>
    <property type="match status" value="1"/>
</dbReference>
<evidence type="ECO:0000256" key="9">
    <source>
        <dbReference type="PIRSR" id="PIRSR016262-2"/>
    </source>
</evidence>
<dbReference type="GO" id="GO:0009249">
    <property type="term" value="P:protein lipoylation"/>
    <property type="evidence" value="ECO:0007669"/>
    <property type="project" value="InterPro"/>
</dbReference>
<evidence type="ECO:0000256" key="2">
    <source>
        <dbReference type="ARBA" id="ARBA00022490"/>
    </source>
</evidence>
<dbReference type="CDD" id="cd16444">
    <property type="entry name" value="LipB"/>
    <property type="match status" value="1"/>
</dbReference>
<sequence>MEKQEIIVRDLGKIDYQEAWDYQEQLLKDNVQRKAQAPDQWPKPTTNYLLFCEHLPVYTLGKSGHMENLLLTPEELARQGIGFVPTNRGGDITFHGPGQIVGYPILDLENFFTDIGKYLRCLEEVIIRTLAEYGVTGDRSPGETGVWLDPQDKTKARKICAMGVRCSRWVTMHGFALNVNTPMNYFNNIIPCGIADKQVASLDKEVGREVPMEEVKEKLKKHFAEVFGAVVI</sequence>
<evidence type="ECO:0000313" key="13">
    <source>
        <dbReference type="Proteomes" id="UP000190367"/>
    </source>
</evidence>
<feature type="domain" description="BPL/LPL catalytic" evidence="11">
    <location>
        <begin position="43"/>
        <end position="231"/>
    </location>
</feature>
<dbReference type="InterPro" id="IPR020605">
    <property type="entry name" value="Octanoyltransferase_CS"/>
</dbReference>
<comment type="miscellaneous">
    <text evidence="6">In the reaction, the free carboxyl group of octanoic acid is attached via an amide linkage to the epsilon-amino group of a specific lysine residue of lipoyl domains of lipoate-dependent enzymes.</text>
</comment>
<evidence type="ECO:0000256" key="3">
    <source>
        <dbReference type="ARBA" id="ARBA00022679"/>
    </source>
</evidence>
<dbReference type="Pfam" id="PF21948">
    <property type="entry name" value="LplA-B_cat"/>
    <property type="match status" value="1"/>
</dbReference>
<dbReference type="OrthoDB" id="9787061at2"/>
<comment type="function">
    <text evidence="5 6 7">Catalyzes the transfer of endogenously produced octanoic acid from octanoyl-acyl-carrier-protein onto the lipoyl domains of lipoate-dependent enzymes. Lipoyl-ACP can also act as a substrate although octanoyl-ACP is likely to be the physiological substrate.</text>
</comment>
<keyword evidence="4 6" id="KW-0012">Acyltransferase</keyword>
<dbReference type="InterPro" id="IPR045864">
    <property type="entry name" value="aa-tRNA-synth_II/BPL/LPL"/>
</dbReference>
<dbReference type="Gene3D" id="3.30.930.10">
    <property type="entry name" value="Bira Bifunctional Protein, Domain 2"/>
    <property type="match status" value="1"/>
</dbReference>
<evidence type="ECO:0000259" key="11">
    <source>
        <dbReference type="PROSITE" id="PS51733"/>
    </source>
</evidence>
<evidence type="ECO:0000256" key="7">
    <source>
        <dbReference type="PIRNR" id="PIRNR016262"/>
    </source>
</evidence>
<feature type="site" description="Lowers pKa of active site Cys" evidence="6 10">
    <location>
        <position position="158"/>
    </location>
</feature>
<dbReference type="PROSITE" id="PS01313">
    <property type="entry name" value="LIPB"/>
    <property type="match status" value="1"/>
</dbReference>
<organism evidence="12 13">
    <name type="scientific">Chitinophaga eiseniae</name>
    <dbReference type="NCBI Taxonomy" id="634771"/>
    <lineage>
        <taxon>Bacteria</taxon>
        <taxon>Pseudomonadati</taxon>
        <taxon>Bacteroidota</taxon>
        <taxon>Chitinophagia</taxon>
        <taxon>Chitinophagales</taxon>
        <taxon>Chitinophagaceae</taxon>
        <taxon>Chitinophaga</taxon>
    </lineage>
</organism>
<gene>
    <name evidence="6" type="primary">lipB</name>
    <name evidence="12" type="ORF">SAMN04488128_101586</name>
</gene>